<accession>A0A411PFC0</accession>
<proteinExistence type="predicted"/>
<dbReference type="PANTHER" id="PTHR35868">
    <property type="entry name" value="DUF2804 DOMAIN-CONTAINING PROTEIN-RELATED"/>
    <property type="match status" value="1"/>
</dbReference>
<protein>
    <submittedName>
        <fullName evidence="1">DUF2804 domain-containing protein</fullName>
    </submittedName>
</protein>
<dbReference type="PANTHER" id="PTHR35868:SF4">
    <property type="entry name" value="DUF2804 DOMAIN-CONTAINING PROTEIN"/>
    <property type="match status" value="1"/>
</dbReference>
<reference evidence="1 2" key="1">
    <citation type="submission" date="2019-02" db="EMBL/GenBank/DDBJ databases">
        <title>Shewanella sp. D4-2 isolated from Dokdo Island.</title>
        <authorList>
            <person name="Baek K."/>
        </authorList>
    </citation>
    <scope>NUCLEOTIDE SEQUENCE [LARGE SCALE GENOMIC DNA]</scope>
    <source>
        <strain evidence="1 2">D4-2</strain>
    </source>
</reference>
<organism evidence="1 2">
    <name type="scientific">Shewanella maritima</name>
    <dbReference type="NCBI Taxonomy" id="2520507"/>
    <lineage>
        <taxon>Bacteria</taxon>
        <taxon>Pseudomonadati</taxon>
        <taxon>Pseudomonadota</taxon>
        <taxon>Gammaproteobacteria</taxon>
        <taxon>Alteromonadales</taxon>
        <taxon>Shewanellaceae</taxon>
        <taxon>Shewanella</taxon>
    </lineage>
</organism>
<dbReference type="InterPro" id="IPR021243">
    <property type="entry name" value="DUF2804"/>
</dbReference>
<dbReference type="EMBL" id="CP036200">
    <property type="protein sequence ID" value="QBF82289.1"/>
    <property type="molecule type" value="Genomic_DNA"/>
</dbReference>
<name>A0A411PFC0_9GAMM</name>
<dbReference type="KEGG" id="smai:EXU30_05925"/>
<evidence type="ECO:0000313" key="2">
    <source>
        <dbReference type="Proteomes" id="UP000291106"/>
    </source>
</evidence>
<gene>
    <name evidence="1" type="ORF">EXU30_05925</name>
</gene>
<sequence>MSAQQQNLNPKPQVVATVDAEQAITSTDTLRYPPIHTQIAPDCLIQADGKPMFGHFDGIVKSLGLEQFDYRNTMDKQASKLAKYFDYKQFQFVTVKTQRYIVSAAIADIRYLGSGFIYVYDIKSQKIVEQSYLRPPTLGYQTTPSPYNGEASISKLGSADKLARFNLVEGVWQLEINTNKVSASLTLTPPALSLPMSLATPTAYNGWTYTQKHNALQLSGTLTVNDEPQPLNHALASYDFSAGYMRRETSWRWASLNANTEGGVIGLNLAAGVNETGANENVLWVNGQRHLLGQIQFEFDRDDLTSPWQIRAVNGQVDLSFHGINQRTEKLDLLLLKSNFRQFIGYFDGKLTDNQGVTYTISQQLGLCEDHYAKW</sequence>
<evidence type="ECO:0000313" key="1">
    <source>
        <dbReference type="EMBL" id="QBF82289.1"/>
    </source>
</evidence>
<dbReference type="Pfam" id="PF10974">
    <property type="entry name" value="DUF2804"/>
    <property type="match status" value="1"/>
</dbReference>
<dbReference type="Proteomes" id="UP000291106">
    <property type="component" value="Chromosome"/>
</dbReference>
<dbReference type="AlphaFoldDB" id="A0A411PFC0"/>
<keyword evidence="2" id="KW-1185">Reference proteome</keyword>
<dbReference type="OrthoDB" id="9134802at2"/>